<name>A0A1W1DQ77_9ZZZZ</name>
<evidence type="ECO:0000313" key="2">
    <source>
        <dbReference type="EMBL" id="SFV81423.1"/>
    </source>
</evidence>
<gene>
    <name evidence="3" type="ORF">MNB_SUP05-12-642</name>
    <name evidence="2" type="ORF">MNB_SUP05-13-78</name>
    <name evidence="4" type="ORF">MNB_SUP05-7-1111</name>
</gene>
<evidence type="ECO:0000313" key="4">
    <source>
        <dbReference type="EMBL" id="SFV83497.1"/>
    </source>
</evidence>
<evidence type="ECO:0000256" key="1">
    <source>
        <dbReference type="SAM" id="Phobius"/>
    </source>
</evidence>
<evidence type="ECO:0000313" key="3">
    <source>
        <dbReference type="EMBL" id="SFV82289.1"/>
    </source>
</evidence>
<feature type="transmembrane region" description="Helical" evidence="1">
    <location>
        <begin position="7"/>
        <end position="26"/>
    </location>
</feature>
<dbReference type="EMBL" id="FPHT01000236">
    <property type="protein sequence ID" value="SFV82289.1"/>
    <property type="molecule type" value="Genomic_DNA"/>
</dbReference>
<dbReference type="EMBL" id="FPHW01000025">
    <property type="protein sequence ID" value="SFV83497.1"/>
    <property type="molecule type" value="Genomic_DNA"/>
</dbReference>
<keyword evidence="1" id="KW-0812">Transmembrane</keyword>
<reference evidence="4" key="1">
    <citation type="submission" date="2016-10" db="EMBL/GenBank/DDBJ databases">
        <authorList>
            <person name="de Groot N.N."/>
        </authorList>
    </citation>
    <scope>NUCLEOTIDE SEQUENCE</scope>
</reference>
<organism evidence="4">
    <name type="scientific">hydrothermal vent metagenome</name>
    <dbReference type="NCBI Taxonomy" id="652676"/>
    <lineage>
        <taxon>unclassified sequences</taxon>
        <taxon>metagenomes</taxon>
        <taxon>ecological metagenomes</taxon>
    </lineage>
</organism>
<dbReference type="EMBL" id="FPHU01000142">
    <property type="protein sequence ID" value="SFV81423.1"/>
    <property type="molecule type" value="Genomic_DNA"/>
</dbReference>
<protein>
    <submittedName>
        <fullName evidence="4">Phage-related tail protein</fullName>
    </submittedName>
</protein>
<sequence length="257" mass="29037">MKKILTYLLLLIIIVTVAFVMFFDGISKTAIESYAQQALKTPVSIAEFRSDLSTGKINIDFVEVKNPEHFKHENAFVLNHLSAVISTESSEDLIIVEHLQFDGLLFTLEQNKKQVNLVTLLKNLEQESNNSSQSATNPRVEVNEENGQSETRVIIKDLQFINTQLKIDTQWFKDTVDVPAVMIRHFGGQEGVPLNLVGAELMKIVLRRIQDEVENKGLRLGEKEIKQGIRRQLEGELEGLKGKLDGKARGWLKKLGL</sequence>
<dbReference type="AlphaFoldDB" id="A0A1W1DQ77"/>
<proteinExistence type="predicted"/>
<keyword evidence="1" id="KW-1133">Transmembrane helix</keyword>
<keyword evidence="1" id="KW-0472">Membrane</keyword>
<accession>A0A1W1DQ77</accession>